<evidence type="ECO:0000313" key="18">
    <source>
        <dbReference type="Proteomes" id="UP000618926"/>
    </source>
</evidence>
<dbReference type="PANTHER" id="PTHR43065:SF10">
    <property type="entry name" value="PEROXIDE STRESS-ACTIVATED HISTIDINE KINASE MAK3"/>
    <property type="match status" value="1"/>
</dbReference>
<dbReference type="SUPFAM" id="SSF55874">
    <property type="entry name" value="ATPase domain of HSP90 chaperone/DNA topoisomerase II/histidine kinase"/>
    <property type="match status" value="1"/>
</dbReference>
<dbReference type="InterPro" id="IPR003661">
    <property type="entry name" value="HisK_dim/P_dom"/>
</dbReference>
<keyword evidence="11 14" id="KW-1133">Transmembrane helix</keyword>
<evidence type="ECO:0000256" key="9">
    <source>
        <dbReference type="ARBA" id="ARBA00022777"/>
    </source>
</evidence>
<dbReference type="InterPro" id="IPR004358">
    <property type="entry name" value="Sig_transdc_His_kin-like_C"/>
</dbReference>
<dbReference type="InterPro" id="IPR035965">
    <property type="entry name" value="PAS-like_dom_sf"/>
</dbReference>
<dbReference type="InterPro" id="IPR029151">
    <property type="entry name" value="Sensor-like_sf"/>
</dbReference>
<dbReference type="PRINTS" id="PR00344">
    <property type="entry name" value="BCTRLSENSOR"/>
</dbReference>
<evidence type="ECO:0000256" key="12">
    <source>
        <dbReference type="ARBA" id="ARBA00023012"/>
    </source>
</evidence>
<dbReference type="EC" id="2.7.13.3" evidence="3"/>
<dbReference type="CDD" id="cd00075">
    <property type="entry name" value="HATPase"/>
    <property type="match status" value="1"/>
</dbReference>
<dbReference type="SMART" id="SM00388">
    <property type="entry name" value="HisKA"/>
    <property type="match status" value="1"/>
</dbReference>
<dbReference type="PROSITE" id="PS50885">
    <property type="entry name" value="HAMP"/>
    <property type="match status" value="1"/>
</dbReference>
<dbReference type="Gene3D" id="6.10.340.10">
    <property type="match status" value="1"/>
</dbReference>
<dbReference type="PROSITE" id="PS50109">
    <property type="entry name" value="HIS_KIN"/>
    <property type="match status" value="1"/>
</dbReference>
<dbReference type="Gene3D" id="1.10.287.130">
    <property type="match status" value="1"/>
</dbReference>
<evidence type="ECO:0000256" key="2">
    <source>
        <dbReference type="ARBA" id="ARBA00004651"/>
    </source>
</evidence>
<comment type="subcellular location">
    <subcellularLocation>
        <location evidence="2">Cell membrane</location>
        <topology evidence="2">Multi-pass membrane protein</topology>
    </subcellularLocation>
</comment>
<dbReference type="InterPro" id="IPR036890">
    <property type="entry name" value="HATPase_C_sf"/>
</dbReference>
<feature type="transmembrane region" description="Helical" evidence="14">
    <location>
        <begin position="401"/>
        <end position="420"/>
    </location>
</feature>
<organism evidence="17 18">
    <name type="scientific">Geobacter anodireducens</name>
    <dbReference type="NCBI Taxonomy" id="1340425"/>
    <lineage>
        <taxon>Bacteria</taxon>
        <taxon>Pseudomonadati</taxon>
        <taxon>Thermodesulfobacteriota</taxon>
        <taxon>Desulfuromonadia</taxon>
        <taxon>Geobacterales</taxon>
        <taxon>Geobacteraceae</taxon>
        <taxon>Geobacter</taxon>
    </lineage>
</organism>
<dbReference type="Gene3D" id="3.30.450.20">
    <property type="entry name" value="PAS domain"/>
    <property type="match status" value="2"/>
</dbReference>
<dbReference type="Proteomes" id="UP000618926">
    <property type="component" value="Unassembled WGS sequence"/>
</dbReference>
<keyword evidence="6" id="KW-0808">Transferase</keyword>
<evidence type="ECO:0000256" key="7">
    <source>
        <dbReference type="ARBA" id="ARBA00022692"/>
    </source>
</evidence>
<comment type="catalytic activity">
    <reaction evidence="1">
        <text>ATP + protein L-histidine = ADP + protein N-phospho-L-histidine.</text>
        <dbReference type="EC" id="2.7.13.3"/>
    </reaction>
</comment>
<evidence type="ECO:0000256" key="6">
    <source>
        <dbReference type="ARBA" id="ARBA00022679"/>
    </source>
</evidence>
<keyword evidence="5" id="KW-0597">Phosphoprotein</keyword>
<protein>
    <recommendedName>
        <fullName evidence="3">histidine kinase</fullName>
        <ecNumber evidence="3">2.7.13.3</ecNumber>
    </recommendedName>
</protein>
<dbReference type="SUPFAM" id="SSF47384">
    <property type="entry name" value="Homodimeric domain of signal transducing histidine kinase"/>
    <property type="match status" value="1"/>
</dbReference>
<dbReference type="SMART" id="SM00304">
    <property type="entry name" value="HAMP"/>
    <property type="match status" value="1"/>
</dbReference>
<feature type="coiled-coil region" evidence="13">
    <location>
        <begin position="459"/>
        <end position="493"/>
    </location>
</feature>
<name>A0ABR9NT52_9BACT</name>
<feature type="domain" description="HAMP" evidence="16">
    <location>
        <begin position="422"/>
        <end position="474"/>
    </location>
</feature>
<evidence type="ECO:0000256" key="8">
    <source>
        <dbReference type="ARBA" id="ARBA00022741"/>
    </source>
</evidence>
<dbReference type="CDD" id="cd18774">
    <property type="entry name" value="PDC2_HK_sensor"/>
    <property type="match status" value="1"/>
</dbReference>
<dbReference type="Pfam" id="PF00672">
    <property type="entry name" value="HAMP"/>
    <property type="match status" value="1"/>
</dbReference>
<dbReference type="SUPFAM" id="SSF55785">
    <property type="entry name" value="PYP-like sensor domain (PAS domain)"/>
    <property type="match status" value="1"/>
</dbReference>
<dbReference type="Pfam" id="PF00512">
    <property type="entry name" value="HisKA"/>
    <property type="match status" value="1"/>
</dbReference>
<dbReference type="SUPFAM" id="SSF103190">
    <property type="entry name" value="Sensory domain-like"/>
    <property type="match status" value="1"/>
</dbReference>
<keyword evidence="8" id="KW-0547">Nucleotide-binding</keyword>
<dbReference type="SMART" id="SM00387">
    <property type="entry name" value="HATPase_c"/>
    <property type="match status" value="1"/>
</dbReference>
<keyword evidence="4" id="KW-1003">Cell membrane</keyword>
<evidence type="ECO:0000256" key="4">
    <source>
        <dbReference type="ARBA" id="ARBA00022475"/>
    </source>
</evidence>
<keyword evidence="14" id="KW-0472">Membrane</keyword>
<dbReference type="InterPro" id="IPR036097">
    <property type="entry name" value="HisK_dim/P_sf"/>
</dbReference>
<keyword evidence="18" id="KW-1185">Reference proteome</keyword>
<dbReference type="RefSeq" id="WP_192905274.1">
    <property type="nucleotide sequence ID" value="NZ_JADBFD010000006.1"/>
</dbReference>
<dbReference type="InterPro" id="IPR003594">
    <property type="entry name" value="HATPase_dom"/>
</dbReference>
<dbReference type="InterPro" id="IPR003660">
    <property type="entry name" value="HAMP_dom"/>
</dbReference>
<gene>
    <name evidence="17" type="ORF">IIE05_05630</name>
</gene>
<dbReference type="PANTHER" id="PTHR43065">
    <property type="entry name" value="SENSOR HISTIDINE KINASE"/>
    <property type="match status" value="1"/>
</dbReference>
<evidence type="ECO:0000259" key="16">
    <source>
        <dbReference type="PROSITE" id="PS50885"/>
    </source>
</evidence>
<evidence type="ECO:0000256" key="5">
    <source>
        <dbReference type="ARBA" id="ARBA00022553"/>
    </source>
</evidence>
<keyword evidence="12" id="KW-0902">Two-component regulatory system</keyword>
<dbReference type="Pfam" id="PF02518">
    <property type="entry name" value="HATPase_c"/>
    <property type="match status" value="1"/>
</dbReference>
<evidence type="ECO:0000256" key="10">
    <source>
        <dbReference type="ARBA" id="ARBA00022840"/>
    </source>
</evidence>
<evidence type="ECO:0000256" key="13">
    <source>
        <dbReference type="SAM" id="Coils"/>
    </source>
</evidence>
<evidence type="ECO:0000256" key="1">
    <source>
        <dbReference type="ARBA" id="ARBA00000085"/>
    </source>
</evidence>
<keyword evidence="13" id="KW-0175">Coiled coil</keyword>
<feature type="domain" description="Histidine kinase" evidence="15">
    <location>
        <begin position="625"/>
        <end position="831"/>
    </location>
</feature>
<dbReference type="CDD" id="cd00082">
    <property type="entry name" value="HisKA"/>
    <property type="match status" value="1"/>
</dbReference>
<dbReference type="SUPFAM" id="SSF158472">
    <property type="entry name" value="HAMP domain-like"/>
    <property type="match status" value="1"/>
</dbReference>
<keyword evidence="10" id="KW-0067">ATP-binding</keyword>
<dbReference type="EMBL" id="JADBFD010000006">
    <property type="protein sequence ID" value="MBE2887447.1"/>
    <property type="molecule type" value="Genomic_DNA"/>
</dbReference>
<evidence type="ECO:0000256" key="14">
    <source>
        <dbReference type="SAM" id="Phobius"/>
    </source>
</evidence>
<reference evidence="17 18" key="1">
    <citation type="submission" date="2020-10" db="EMBL/GenBank/DDBJ databases">
        <title>Investigation of anaerobic biodegradation of phenanthrene by a sulfate-dependent Geobacter anodireducens strain PheS2.</title>
        <authorList>
            <person name="Zhang Z."/>
        </authorList>
    </citation>
    <scope>NUCLEOTIDE SEQUENCE [LARGE SCALE GENOMIC DNA]</scope>
    <source>
        <strain evidence="17 18">PheS2</strain>
    </source>
</reference>
<keyword evidence="9" id="KW-0418">Kinase</keyword>
<sequence>MNRLSLFQKILLAMLTLSLVPLLVSSAILALNLGNVRETLADRIADAADRQASESLRLRAEQVAEGIAGFLQDCEADLKLCVTLPRTPGILTAFYESRHGEVWRRDGTAAAPREVRESIPRYASLAVIDAHGRETLVIREGSIVPESGLRTVADPARTEFLREDYFQRARQLKRGEIIVTHVTGFHVGKDEQLAGAREPEDAYGGREFRGVIRFATPLFDKRGRFDGVMVLSLDHRLLMEFSQHISPGQNRAVVFPSYRSGNYAFIFDDEGWIITHPKFWDIRGVDADGILVPPYTKNSPPADVEAGRIPFNLDHAGFIHPNYPRVAQLVRERQSGYVDITNVGGAKKIMAFAPIPYSTGDYKRHGIFGGVTIGFQADQFHETARAGAAVINLQLREHLRLSAIIVAATSLMVVICAWLLSRGVTRPLALLTDGVRRLAGGESGATVEVTARDEVGELADTFNRMADELELRKNRLLKTLEELEESRRHMMDERNFKESVLESISSAIMTLSPEGLLTSINGTGTRLLGPAAVIGAPYQKVFSQWSDMTGRIAAALAGRREYGREPLVLGADGKERHFEVGFFPIYADRSGGLTVTIRDETEKESFREEMTRLDRLASLGKLAAGIAHEVRNPLTGVSLLLDDLHDRAGLDPESQAMMGKALQEIERVERLVAGLLNFSSPPKAFLREADLNRVIQDTLLLLRRECESRNVALGFEPGDVPVFRIDVEKVRQALLNLVKNALEAMPDGGSVRVATGVDGDTAVITVADTGPGIAGDDLPLIFEPFFTRKGAGTGLGLSITQRIVEEHHGRISVESSAGAGTTFTIVLPRHGV</sequence>
<evidence type="ECO:0000256" key="3">
    <source>
        <dbReference type="ARBA" id="ARBA00012438"/>
    </source>
</evidence>
<dbReference type="Gene3D" id="3.30.565.10">
    <property type="entry name" value="Histidine kinase-like ATPase, C-terminal domain"/>
    <property type="match status" value="1"/>
</dbReference>
<accession>A0ABR9NT52</accession>
<keyword evidence="7 14" id="KW-0812">Transmembrane</keyword>
<comment type="caution">
    <text evidence="17">The sequence shown here is derived from an EMBL/GenBank/DDBJ whole genome shotgun (WGS) entry which is preliminary data.</text>
</comment>
<dbReference type="InterPro" id="IPR005467">
    <property type="entry name" value="His_kinase_dom"/>
</dbReference>
<proteinExistence type="predicted"/>
<evidence type="ECO:0000313" key="17">
    <source>
        <dbReference type="EMBL" id="MBE2887447.1"/>
    </source>
</evidence>
<evidence type="ECO:0000259" key="15">
    <source>
        <dbReference type="PROSITE" id="PS50109"/>
    </source>
</evidence>
<evidence type="ECO:0000256" key="11">
    <source>
        <dbReference type="ARBA" id="ARBA00022989"/>
    </source>
</evidence>
<dbReference type="CDD" id="cd06225">
    <property type="entry name" value="HAMP"/>
    <property type="match status" value="1"/>
</dbReference>